<evidence type="ECO:0000256" key="2">
    <source>
        <dbReference type="ARBA" id="ARBA00008038"/>
    </source>
</evidence>
<comment type="similarity">
    <text evidence="2">Belongs to the MotA family.</text>
</comment>
<evidence type="ECO:0000256" key="8">
    <source>
        <dbReference type="ARBA" id="ARBA00023136"/>
    </source>
</evidence>
<gene>
    <name evidence="11" type="ORF">HQN79_10385</name>
</gene>
<dbReference type="GO" id="GO:0071978">
    <property type="term" value="P:bacterial-type flagellum-dependent swarming motility"/>
    <property type="evidence" value="ECO:0007669"/>
    <property type="project" value="InterPro"/>
</dbReference>
<proteinExistence type="inferred from homology"/>
<evidence type="ECO:0000256" key="1">
    <source>
        <dbReference type="ARBA" id="ARBA00004651"/>
    </source>
</evidence>
<evidence type="ECO:0000259" key="10">
    <source>
        <dbReference type="Pfam" id="PF01618"/>
    </source>
</evidence>
<dbReference type="Proteomes" id="UP000504724">
    <property type="component" value="Chromosome"/>
</dbReference>
<keyword evidence="4" id="KW-1003">Cell membrane</keyword>
<keyword evidence="6" id="KW-0283">Flagellar rotation</keyword>
<protein>
    <submittedName>
        <fullName evidence="11">MotA/TolQ/ExbB proton channel family protein</fullName>
    </submittedName>
</protein>
<sequence>MSRLASFLGILLGVVLLASTMFDYQQQSFISAFLNWQALLLVLGGTFAAALINYPLNQVVSIFPGIYKVFATESRSDEELITEIFDLATLAKRKGPLAIENQLTDVEDKFFRHSLNEMLLYQDAEKLRSSLQTRLMTNRLQDLNSQEVFINMASYSPAFGMMGTVMGLIVMMTTQINADMYSLVAAQSNDMLSGLLHGMGLALVTTFYGVLLANLLFLPIAGKLKVLGEQELLRNEMIIHAVVAMKAQESPLLIKEQLKSFVHEKTQQRLGEMA</sequence>
<dbReference type="InterPro" id="IPR000540">
    <property type="entry name" value="Flag_MotA_CS"/>
</dbReference>
<dbReference type="InterPro" id="IPR002898">
    <property type="entry name" value="MotA_ExbB_proton_chnl"/>
</dbReference>
<evidence type="ECO:0000256" key="9">
    <source>
        <dbReference type="SAM" id="Phobius"/>
    </source>
</evidence>
<comment type="subcellular location">
    <subcellularLocation>
        <location evidence="1">Cell membrane</location>
        <topology evidence="1">Multi-pass membrane protein</topology>
    </subcellularLocation>
</comment>
<dbReference type="PROSITE" id="PS01307">
    <property type="entry name" value="MOTA"/>
    <property type="match status" value="1"/>
</dbReference>
<dbReference type="RefSeq" id="WP_173286263.1">
    <property type="nucleotide sequence ID" value="NZ_CP054020.1"/>
</dbReference>
<keyword evidence="7 9" id="KW-1133">Transmembrane helix</keyword>
<evidence type="ECO:0000256" key="6">
    <source>
        <dbReference type="ARBA" id="ARBA00022779"/>
    </source>
</evidence>
<reference evidence="11 12" key="1">
    <citation type="submission" date="2020-05" db="EMBL/GenBank/DDBJ databases">
        <title>Thiomicrorhabdus sediminis sp.nov. and Thiomicrorhabdus xiamenensis sp.nov., novel sulfur-oxidizing bacteria isolated from coastal sediment.</title>
        <authorList>
            <person name="Liu X."/>
        </authorList>
    </citation>
    <scope>NUCLEOTIDE SEQUENCE [LARGE SCALE GENOMIC DNA]</scope>
    <source>
        <strain evidence="11 12">G2</strain>
    </source>
</reference>
<keyword evidence="5 9" id="KW-0812">Transmembrane</keyword>
<feature type="domain" description="MotA/TolQ/ExbB proton channel" evidence="10">
    <location>
        <begin position="105"/>
        <end position="236"/>
    </location>
</feature>
<feature type="transmembrane region" description="Helical" evidence="9">
    <location>
        <begin position="194"/>
        <end position="217"/>
    </location>
</feature>
<dbReference type="AlphaFoldDB" id="A0A7D4NPX2"/>
<name>A0A7D4NPX2_9GAMM</name>
<dbReference type="EMBL" id="CP054020">
    <property type="protein sequence ID" value="QKI89953.1"/>
    <property type="molecule type" value="Genomic_DNA"/>
</dbReference>
<evidence type="ECO:0000313" key="12">
    <source>
        <dbReference type="Proteomes" id="UP000504724"/>
    </source>
</evidence>
<keyword evidence="12" id="KW-1185">Reference proteome</keyword>
<keyword evidence="3" id="KW-0813">Transport</keyword>
<accession>A0A7D4NPX2</accession>
<evidence type="ECO:0000256" key="7">
    <source>
        <dbReference type="ARBA" id="ARBA00022989"/>
    </source>
</evidence>
<evidence type="ECO:0000313" key="11">
    <source>
        <dbReference type="EMBL" id="QKI89953.1"/>
    </source>
</evidence>
<evidence type="ECO:0000256" key="3">
    <source>
        <dbReference type="ARBA" id="ARBA00022448"/>
    </source>
</evidence>
<feature type="transmembrane region" description="Helical" evidence="9">
    <location>
        <begin position="148"/>
        <end position="174"/>
    </location>
</feature>
<dbReference type="PANTHER" id="PTHR30433">
    <property type="entry name" value="CHEMOTAXIS PROTEIN MOTA"/>
    <property type="match status" value="1"/>
</dbReference>
<dbReference type="GO" id="GO:0006935">
    <property type="term" value="P:chemotaxis"/>
    <property type="evidence" value="ECO:0007669"/>
    <property type="project" value="InterPro"/>
</dbReference>
<dbReference type="Pfam" id="PF01618">
    <property type="entry name" value="MotA_ExbB"/>
    <property type="match status" value="1"/>
</dbReference>
<dbReference type="InterPro" id="IPR047055">
    <property type="entry name" value="MotA-like"/>
</dbReference>
<evidence type="ECO:0000256" key="5">
    <source>
        <dbReference type="ARBA" id="ARBA00022692"/>
    </source>
</evidence>
<dbReference type="GO" id="GO:0005886">
    <property type="term" value="C:plasma membrane"/>
    <property type="evidence" value="ECO:0007669"/>
    <property type="project" value="UniProtKB-SubCell"/>
</dbReference>
<organism evidence="11 12">
    <name type="scientific">Thiomicrorhabdus xiamenensis</name>
    <dbReference type="NCBI Taxonomy" id="2739063"/>
    <lineage>
        <taxon>Bacteria</taxon>
        <taxon>Pseudomonadati</taxon>
        <taxon>Pseudomonadota</taxon>
        <taxon>Gammaproteobacteria</taxon>
        <taxon>Thiotrichales</taxon>
        <taxon>Piscirickettsiaceae</taxon>
        <taxon>Thiomicrorhabdus</taxon>
    </lineage>
</organism>
<dbReference type="KEGG" id="txa:HQN79_10385"/>
<keyword evidence="8 9" id="KW-0472">Membrane</keyword>
<evidence type="ECO:0000256" key="4">
    <source>
        <dbReference type="ARBA" id="ARBA00022475"/>
    </source>
</evidence>
<feature type="transmembrane region" description="Helical" evidence="9">
    <location>
        <begin position="34"/>
        <end position="54"/>
    </location>
</feature>